<dbReference type="EMBL" id="JAGGNH010000003">
    <property type="protein sequence ID" value="KAJ0978595.1"/>
    <property type="molecule type" value="Genomic_DNA"/>
</dbReference>
<dbReference type="Gene3D" id="2.40.70.10">
    <property type="entry name" value="Acid Proteases"/>
    <property type="match status" value="1"/>
</dbReference>
<dbReference type="OrthoDB" id="1937476at2759"/>
<feature type="compositionally biased region" description="Basic and acidic residues" evidence="1">
    <location>
        <begin position="112"/>
        <end position="123"/>
    </location>
</feature>
<evidence type="ECO:0000313" key="3">
    <source>
        <dbReference type="Proteomes" id="UP001085076"/>
    </source>
</evidence>
<reference evidence="2" key="1">
    <citation type="submission" date="2021-03" db="EMBL/GenBank/DDBJ databases">
        <authorList>
            <person name="Li Z."/>
            <person name="Yang C."/>
        </authorList>
    </citation>
    <scope>NUCLEOTIDE SEQUENCE</scope>
    <source>
        <strain evidence="2">Dzin_1.0</strain>
        <tissue evidence="2">Leaf</tissue>
    </source>
</reference>
<dbReference type="Pfam" id="PF14009">
    <property type="entry name" value="PADRE"/>
    <property type="match status" value="1"/>
</dbReference>
<feature type="compositionally biased region" description="Basic and acidic residues" evidence="1">
    <location>
        <begin position="369"/>
        <end position="381"/>
    </location>
</feature>
<dbReference type="AlphaFoldDB" id="A0A9D5CUJ0"/>
<dbReference type="InterPro" id="IPR025322">
    <property type="entry name" value="PADRE_dom"/>
</dbReference>
<name>A0A9D5CUJ0_9LILI</name>
<dbReference type="PANTHER" id="PTHR33240">
    <property type="entry name" value="OS08G0508500 PROTEIN"/>
    <property type="match status" value="1"/>
</dbReference>
<reference evidence="2" key="2">
    <citation type="journal article" date="2022" name="Hortic Res">
        <title>The genome of Dioscorea zingiberensis sheds light on the biosynthesis, origin and evolution of the medicinally important diosgenin saponins.</title>
        <authorList>
            <person name="Li Y."/>
            <person name="Tan C."/>
            <person name="Li Z."/>
            <person name="Guo J."/>
            <person name="Li S."/>
            <person name="Chen X."/>
            <person name="Wang C."/>
            <person name="Dai X."/>
            <person name="Yang H."/>
            <person name="Song W."/>
            <person name="Hou L."/>
            <person name="Xu J."/>
            <person name="Tong Z."/>
            <person name="Xu A."/>
            <person name="Yuan X."/>
            <person name="Wang W."/>
            <person name="Yang Q."/>
            <person name="Chen L."/>
            <person name="Sun Z."/>
            <person name="Wang K."/>
            <person name="Pan B."/>
            <person name="Chen J."/>
            <person name="Bao Y."/>
            <person name="Liu F."/>
            <person name="Qi X."/>
            <person name="Gang D.R."/>
            <person name="Wen J."/>
            <person name="Li J."/>
        </authorList>
    </citation>
    <scope>NUCLEOTIDE SEQUENCE</scope>
    <source>
        <strain evidence="2">Dzin_1.0</strain>
    </source>
</reference>
<organism evidence="2 3">
    <name type="scientific">Dioscorea zingiberensis</name>
    <dbReference type="NCBI Taxonomy" id="325984"/>
    <lineage>
        <taxon>Eukaryota</taxon>
        <taxon>Viridiplantae</taxon>
        <taxon>Streptophyta</taxon>
        <taxon>Embryophyta</taxon>
        <taxon>Tracheophyta</taxon>
        <taxon>Spermatophyta</taxon>
        <taxon>Magnoliopsida</taxon>
        <taxon>Liliopsida</taxon>
        <taxon>Dioscoreales</taxon>
        <taxon>Dioscoreaceae</taxon>
        <taxon>Dioscorea</taxon>
    </lineage>
</organism>
<evidence type="ECO:0000313" key="2">
    <source>
        <dbReference type="EMBL" id="KAJ0978595.1"/>
    </source>
</evidence>
<comment type="caution">
    <text evidence="2">The sequence shown here is derived from an EMBL/GenBank/DDBJ whole genome shotgun (WGS) entry which is preliminary data.</text>
</comment>
<proteinExistence type="predicted"/>
<keyword evidence="3" id="KW-1185">Reference proteome</keyword>
<evidence type="ECO:0000256" key="1">
    <source>
        <dbReference type="SAM" id="MobiDB-lite"/>
    </source>
</evidence>
<gene>
    <name evidence="2" type="ORF">J5N97_014069</name>
</gene>
<feature type="compositionally biased region" description="Basic and acidic residues" evidence="1">
    <location>
        <begin position="389"/>
        <end position="402"/>
    </location>
</feature>
<evidence type="ECO:0008006" key="4">
    <source>
        <dbReference type="Google" id="ProtNLM"/>
    </source>
</evidence>
<accession>A0A9D5CUJ0</accession>
<protein>
    <recommendedName>
        <fullName evidence="4">Peptidase A2 domain-containing protein</fullName>
    </recommendedName>
</protein>
<dbReference type="PANTHER" id="PTHR33240:SF15">
    <property type="entry name" value="GAG-PRO-LIKE PROTEIN"/>
    <property type="match status" value="1"/>
</dbReference>
<sequence>MGNQSSCFHPLVAGSSPIIFISPDGEVRCVEDRNCSAADLMIEFPGHAVAFAEEVHGVGRVTPMKADEELRSGQVYLLVQVDRFGLRVSDRQMKVAGVVVQTRSRRRKGKRSGSDKKGFQAEAGKVEKNTGFAGLVREGKLEQFLQKESEPEIEHIPPPQPIIPCETRVTVIAGGPGYGGESSRSRKNHTRAVGSVQNVTSLKRPRSPMQICFSDEDLRGVHYPHDDALVITAQIGVFIVERVLIDTGSSVDIIFSSAFDKMKLPVENLKPIRSPLIGFNGSPLQPDGMISLPLTLGTSPKFTTAVINFLIVRCPSNYNVIIGRPSINLLKAVPSTYHMVIKFPTPNGCGEVKGDQLASRRCYATMLKGHGEGSTRSREALTVEDIQQEDDKREERRPTPVEELRIVPLKEEQPNASARDRSCSLPPDKQEEILCFLKRNTNIFARMYRGDAVSPKGNYRAST</sequence>
<dbReference type="InterPro" id="IPR021109">
    <property type="entry name" value="Peptidase_aspartic_dom_sf"/>
</dbReference>
<feature type="region of interest" description="Disordered" evidence="1">
    <location>
        <begin position="101"/>
        <end position="123"/>
    </location>
</feature>
<feature type="region of interest" description="Disordered" evidence="1">
    <location>
        <begin position="369"/>
        <end position="402"/>
    </location>
</feature>
<dbReference type="CDD" id="cd00303">
    <property type="entry name" value="retropepsin_like"/>
    <property type="match status" value="1"/>
</dbReference>
<dbReference type="Proteomes" id="UP001085076">
    <property type="component" value="Miscellaneous, Linkage group lg03"/>
</dbReference>